<dbReference type="GO" id="GO:0042026">
    <property type="term" value="P:protein refolding"/>
    <property type="evidence" value="ECO:0007669"/>
    <property type="project" value="UniProtKB-ARBA"/>
</dbReference>
<dbReference type="InterPro" id="IPR001179">
    <property type="entry name" value="PPIase_FKBP_dom"/>
</dbReference>
<evidence type="ECO:0000256" key="11">
    <source>
        <dbReference type="SAM" id="SignalP"/>
    </source>
</evidence>
<keyword evidence="4" id="KW-0963">Cytoplasm</keyword>
<accession>A0A3E0E1A4</accession>
<evidence type="ECO:0000256" key="6">
    <source>
        <dbReference type="ARBA" id="ARBA00023186"/>
    </source>
</evidence>
<comment type="function">
    <text evidence="8">Also involved in hydrogenase metallocenter assembly, probably by participating in the nickel insertion step. This function in hydrogenase biosynthesis requires chaperone activity and the presence of the metal-binding domain, but not PPIase activity.</text>
</comment>
<evidence type="ECO:0000256" key="3">
    <source>
        <dbReference type="ARBA" id="ARBA00006577"/>
    </source>
</evidence>
<dbReference type="PANTHER" id="PTHR47861">
    <property type="entry name" value="FKBP-TYPE PEPTIDYL-PROLYL CIS-TRANS ISOMERASE SLYD"/>
    <property type="match status" value="1"/>
</dbReference>
<dbReference type="PANTHER" id="PTHR47861:SF3">
    <property type="entry name" value="FKBP-TYPE PEPTIDYL-PROLYL CIS-TRANS ISOMERASE SLYD"/>
    <property type="match status" value="1"/>
</dbReference>
<keyword evidence="11" id="KW-0732">Signal</keyword>
<evidence type="ECO:0000256" key="10">
    <source>
        <dbReference type="RuleBase" id="RU003915"/>
    </source>
</evidence>
<comment type="similarity">
    <text evidence="3 10">Belongs to the FKBP-type PPIase family.</text>
</comment>
<feature type="signal peptide" evidence="11">
    <location>
        <begin position="1"/>
        <end position="19"/>
    </location>
</feature>
<organism evidence="13 14">
    <name type="scientific">Algoriphagus antarcticus</name>
    <dbReference type="NCBI Taxonomy" id="238540"/>
    <lineage>
        <taxon>Bacteria</taxon>
        <taxon>Pseudomonadati</taxon>
        <taxon>Bacteroidota</taxon>
        <taxon>Cytophagia</taxon>
        <taxon>Cytophagales</taxon>
        <taxon>Cyclobacteriaceae</taxon>
        <taxon>Algoriphagus</taxon>
    </lineage>
</organism>
<evidence type="ECO:0000313" key="14">
    <source>
        <dbReference type="Proteomes" id="UP000256405"/>
    </source>
</evidence>
<evidence type="ECO:0000256" key="9">
    <source>
        <dbReference type="PROSITE-ProRule" id="PRU00277"/>
    </source>
</evidence>
<proteinExistence type="inferred from homology"/>
<evidence type="ECO:0000256" key="4">
    <source>
        <dbReference type="ARBA" id="ARBA00022490"/>
    </source>
</evidence>
<dbReference type="EC" id="5.2.1.8" evidence="10"/>
<dbReference type="PROSITE" id="PS50059">
    <property type="entry name" value="FKBP_PPIASE"/>
    <property type="match status" value="1"/>
</dbReference>
<keyword evidence="6" id="KW-0143">Chaperone</keyword>
<evidence type="ECO:0000256" key="8">
    <source>
        <dbReference type="ARBA" id="ARBA00037071"/>
    </source>
</evidence>
<dbReference type="InterPro" id="IPR046357">
    <property type="entry name" value="PPIase_dom_sf"/>
</dbReference>
<dbReference type="PROSITE" id="PS51257">
    <property type="entry name" value="PROKAR_LIPOPROTEIN"/>
    <property type="match status" value="1"/>
</dbReference>
<evidence type="ECO:0000256" key="2">
    <source>
        <dbReference type="ARBA" id="ARBA00004496"/>
    </source>
</evidence>
<dbReference type="Pfam" id="PF00254">
    <property type="entry name" value="FKBP_C"/>
    <property type="match status" value="1"/>
</dbReference>
<protein>
    <recommendedName>
        <fullName evidence="10">Peptidyl-prolyl cis-trans isomerase</fullName>
        <ecNumber evidence="10">5.2.1.8</ecNumber>
    </recommendedName>
</protein>
<sequence length="186" mass="20333">MKFRIFAILSLIAGSFAFVSCIDDEATDDVIYNQDLAEIQGYLDTTSIVNVKKVYDSNYGVTVIWQELSGSKDTVSLGDTLKVNYVGKLLNNKVFDTSIEDVAKSEGIYASNRNYQPLVFIIGYGQLIPGFEIGALKMEVGDKATVFIPSLYAYGKQGTNGIVPIPSNAPILFELEIISATPGPRR</sequence>
<evidence type="ECO:0000259" key="12">
    <source>
        <dbReference type="PROSITE" id="PS50059"/>
    </source>
</evidence>
<comment type="catalytic activity">
    <reaction evidence="1 9 10">
        <text>[protein]-peptidylproline (omega=180) = [protein]-peptidylproline (omega=0)</text>
        <dbReference type="Rhea" id="RHEA:16237"/>
        <dbReference type="Rhea" id="RHEA-COMP:10747"/>
        <dbReference type="Rhea" id="RHEA-COMP:10748"/>
        <dbReference type="ChEBI" id="CHEBI:83833"/>
        <dbReference type="ChEBI" id="CHEBI:83834"/>
        <dbReference type="EC" id="5.2.1.8"/>
    </reaction>
</comment>
<dbReference type="OrthoDB" id="9814548at2"/>
<feature type="chain" id="PRO_5017732152" description="Peptidyl-prolyl cis-trans isomerase" evidence="11">
    <location>
        <begin position="20"/>
        <end position="186"/>
    </location>
</feature>
<comment type="subcellular location">
    <subcellularLocation>
        <location evidence="2">Cytoplasm</location>
    </subcellularLocation>
</comment>
<comment type="caution">
    <text evidence="13">The sequence shown here is derived from an EMBL/GenBank/DDBJ whole genome shotgun (WGS) entry which is preliminary data.</text>
</comment>
<evidence type="ECO:0000256" key="7">
    <source>
        <dbReference type="ARBA" id="ARBA00023235"/>
    </source>
</evidence>
<dbReference type="Proteomes" id="UP000256405">
    <property type="component" value="Unassembled WGS sequence"/>
</dbReference>
<dbReference type="GO" id="GO:0003755">
    <property type="term" value="F:peptidyl-prolyl cis-trans isomerase activity"/>
    <property type="evidence" value="ECO:0007669"/>
    <property type="project" value="UniProtKB-UniRule"/>
</dbReference>
<gene>
    <name evidence="13" type="ORF">C8N25_103154</name>
</gene>
<dbReference type="Gene3D" id="3.10.50.40">
    <property type="match status" value="1"/>
</dbReference>
<dbReference type="EMBL" id="QUNF01000003">
    <property type="protein sequence ID" value="REG92077.1"/>
    <property type="molecule type" value="Genomic_DNA"/>
</dbReference>
<dbReference type="SUPFAM" id="SSF54534">
    <property type="entry name" value="FKBP-like"/>
    <property type="match status" value="1"/>
</dbReference>
<evidence type="ECO:0000313" key="13">
    <source>
        <dbReference type="EMBL" id="REG92077.1"/>
    </source>
</evidence>
<keyword evidence="7 9" id="KW-0413">Isomerase</keyword>
<keyword evidence="5 9" id="KW-0697">Rotamase</keyword>
<reference evidence="13 14" key="1">
    <citation type="submission" date="2018-08" db="EMBL/GenBank/DDBJ databases">
        <title>Genomic Encyclopedia of Archaeal and Bacterial Type Strains, Phase II (KMG-II): from individual species to whole genera.</title>
        <authorList>
            <person name="Goeker M."/>
        </authorList>
    </citation>
    <scope>NUCLEOTIDE SEQUENCE [LARGE SCALE GENOMIC DNA]</scope>
    <source>
        <strain evidence="13 14">DSM 15986</strain>
    </source>
</reference>
<evidence type="ECO:0000256" key="1">
    <source>
        <dbReference type="ARBA" id="ARBA00000971"/>
    </source>
</evidence>
<evidence type="ECO:0000256" key="5">
    <source>
        <dbReference type="ARBA" id="ARBA00023110"/>
    </source>
</evidence>
<name>A0A3E0E1A4_9BACT</name>
<feature type="domain" description="PPIase FKBP-type" evidence="12">
    <location>
        <begin position="78"/>
        <end position="181"/>
    </location>
</feature>
<dbReference type="AlphaFoldDB" id="A0A3E0E1A4"/>
<dbReference type="GO" id="GO:0005737">
    <property type="term" value="C:cytoplasm"/>
    <property type="evidence" value="ECO:0007669"/>
    <property type="project" value="UniProtKB-SubCell"/>
</dbReference>
<dbReference type="RefSeq" id="WP_086539364.1">
    <property type="nucleotide sequence ID" value="NZ_MSSW01000001.1"/>
</dbReference>
<keyword evidence="14" id="KW-1185">Reference proteome</keyword>